<dbReference type="VEuPathDB" id="VectorBase:ISCW000959"/>
<keyword evidence="4" id="KW-1185">Reference proteome</keyword>
<reference evidence="3" key="2">
    <citation type="submission" date="2020-05" db="UniProtKB">
        <authorList>
            <consortium name="EnsemblMetazoa"/>
        </authorList>
    </citation>
    <scope>IDENTIFICATION</scope>
    <source>
        <strain evidence="3">wikel</strain>
    </source>
</reference>
<evidence type="ECO:0000256" key="1">
    <source>
        <dbReference type="SAM" id="MobiDB-lite"/>
    </source>
</evidence>
<dbReference type="EMBL" id="ABJB010803481">
    <property type="status" value="NOT_ANNOTATED_CDS"/>
    <property type="molecule type" value="Genomic_DNA"/>
</dbReference>
<proteinExistence type="predicted"/>
<dbReference type="HOGENOM" id="CLU_2870066_0_0_1"/>
<evidence type="ECO:0000313" key="3">
    <source>
        <dbReference type="EnsemblMetazoa" id="ISCW000959-PA"/>
    </source>
</evidence>
<gene>
    <name evidence="2" type="ORF">IscW_ISCW000959</name>
</gene>
<organism>
    <name type="scientific">Ixodes scapularis</name>
    <name type="common">Black-legged tick</name>
    <name type="synonym">Deer tick</name>
    <dbReference type="NCBI Taxonomy" id="6945"/>
    <lineage>
        <taxon>Eukaryota</taxon>
        <taxon>Metazoa</taxon>
        <taxon>Ecdysozoa</taxon>
        <taxon>Arthropoda</taxon>
        <taxon>Chelicerata</taxon>
        <taxon>Arachnida</taxon>
        <taxon>Acari</taxon>
        <taxon>Parasitiformes</taxon>
        <taxon>Ixodida</taxon>
        <taxon>Ixodoidea</taxon>
        <taxon>Ixodidae</taxon>
        <taxon>Ixodinae</taxon>
        <taxon>Ixodes</taxon>
    </lineage>
</organism>
<dbReference type="VEuPathDB" id="VectorBase:ISCI000959"/>
<dbReference type="AlphaFoldDB" id="B7P7E1"/>
<accession>B7P7E1</accession>
<feature type="region of interest" description="Disordered" evidence="1">
    <location>
        <begin position="40"/>
        <end position="64"/>
    </location>
</feature>
<sequence length="64" mass="6933">MAANHHCYARQIEVQENLCEFLVCRWNGIVDVDPSCVPPEKTPEATLKAPRPTACGSSGPPLPS</sequence>
<dbReference type="Proteomes" id="UP000001555">
    <property type="component" value="Unassembled WGS sequence"/>
</dbReference>
<evidence type="ECO:0000313" key="2">
    <source>
        <dbReference type="EMBL" id="EEC02513.1"/>
    </source>
</evidence>
<evidence type="ECO:0000313" key="4">
    <source>
        <dbReference type="Proteomes" id="UP000001555"/>
    </source>
</evidence>
<dbReference type="InParanoid" id="B7P7E1"/>
<dbReference type="PaxDb" id="6945-B7P7E1"/>
<name>B7P7E1_IXOSC</name>
<dbReference type="EMBL" id="ABJB011006206">
    <property type="status" value="NOT_ANNOTATED_CDS"/>
    <property type="molecule type" value="Genomic_DNA"/>
</dbReference>
<dbReference type="EnsemblMetazoa" id="ISCW000959-RA">
    <property type="protein sequence ID" value="ISCW000959-PA"/>
    <property type="gene ID" value="ISCW000959"/>
</dbReference>
<reference evidence="2 4" key="1">
    <citation type="submission" date="2008-03" db="EMBL/GenBank/DDBJ databases">
        <title>Annotation of Ixodes scapularis.</title>
        <authorList>
            <consortium name="Ixodes scapularis Genome Project Consortium"/>
            <person name="Caler E."/>
            <person name="Hannick L.I."/>
            <person name="Bidwell S."/>
            <person name="Joardar V."/>
            <person name="Thiagarajan M."/>
            <person name="Amedeo P."/>
            <person name="Galinsky K.J."/>
            <person name="Schobel S."/>
            <person name="Inman J."/>
            <person name="Hostetler J."/>
            <person name="Miller J."/>
            <person name="Hammond M."/>
            <person name="Megy K."/>
            <person name="Lawson D."/>
            <person name="Kodira C."/>
            <person name="Sutton G."/>
            <person name="Meyer J."/>
            <person name="Hill C.A."/>
            <person name="Birren B."/>
            <person name="Nene V."/>
            <person name="Collins F."/>
            <person name="Alarcon-Chaidez F."/>
            <person name="Wikel S."/>
            <person name="Strausberg R."/>
        </authorList>
    </citation>
    <scope>NUCLEOTIDE SEQUENCE [LARGE SCALE GENOMIC DNA]</scope>
    <source>
        <strain evidence="4">Wikel</strain>
        <strain evidence="2">Wikel colony</strain>
    </source>
</reference>
<dbReference type="EMBL" id="DS651463">
    <property type="protein sequence ID" value="EEC02513.1"/>
    <property type="molecule type" value="Genomic_DNA"/>
</dbReference>
<protein>
    <submittedName>
        <fullName evidence="2 3">Uncharacterized protein</fullName>
    </submittedName>
</protein>